<dbReference type="Proteomes" id="UP000500938">
    <property type="component" value="Chromosome"/>
</dbReference>
<dbReference type="AlphaFoldDB" id="A0A6M4IN40"/>
<dbReference type="CDD" id="cd03134">
    <property type="entry name" value="GATase1_PfpI_like"/>
    <property type="match status" value="1"/>
</dbReference>
<dbReference type="InterPro" id="IPR006286">
    <property type="entry name" value="C56_PfpI-like"/>
</dbReference>
<sequence>MSSLGTIAILVGPDYEDLEVWYPKLRLEEAGYHTPLIGNGEAMYHGKWGYPATMDGQVADLDPATLRGVVAPGGWAPDKLRRDPAVLSLVRRVYEQGGVVGTICHGPWILISAGIVRGKRMTSSLGIRDDLTNAGAQWVDEPAVVDGNIVSARVPKDLPDFTRAMLGALGDAR</sequence>
<reference evidence="3 4" key="1">
    <citation type="submission" date="2020-05" db="EMBL/GenBank/DDBJ databases">
        <title>Complete genome sequence of Gemmatimonas greenlandica TET16.</title>
        <authorList>
            <person name="Zeng Y."/>
        </authorList>
    </citation>
    <scope>NUCLEOTIDE SEQUENCE [LARGE SCALE GENOMIC DNA]</scope>
    <source>
        <strain evidence="3 4">TET16</strain>
    </source>
</reference>
<protein>
    <submittedName>
        <fullName evidence="3">Type 1 glutamine amidotransferase</fullName>
    </submittedName>
</protein>
<keyword evidence="4" id="KW-1185">Reference proteome</keyword>
<dbReference type="KEGG" id="ggr:HKW67_07385"/>
<evidence type="ECO:0000313" key="3">
    <source>
        <dbReference type="EMBL" id="QJR35338.1"/>
    </source>
</evidence>
<dbReference type="InterPro" id="IPR029062">
    <property type="entry name" value="Class_I_gatase-like"/>
</dbReference>
<accession>A0A6M4IN40</accession>
<dbReference type="Gene3D" id="3.40.50.880">
    <property type="match status" value="1"/>
</dbReference>
<dbReference type="PANTHER" id="PTHR42733:SF13">
    <property type="entry name" value="DJ-1_PFPI DOMAIN-CONTAINING PROTEIN"/>
    <property type="match status" value="1"/>
</dbReference>
<dbReference type="Pfam" id="PF01965">
    <property type="entry name" value="DJ-1_PfpI"/>
    <property type="match status" value="1"/>
</dbReference>
<comment type="similarity">
    <text evidence="1">Belongs to the peptidase C56 family.</text>
</comment>
<keyword evidence="3" id="KW-0808">Transferase</keyword>
<dbReference type="GO" id="GO:0016740">
    <property type="term" value="F:transferase activity"/>
    <property type="evidence" value="ECO:0007669"/>
    <property type="project" value="UniProtKB-KW"/>
</dbReference>
<gene>
    <name evidence="3" type="ORF">HKW67_07385</name>
</gene>
<evidence type="ECO:0000313" key="4">
    <source>
        <dbReference type="Proteomes" id="UP000500938"/>
    </source>
</evidence>
<feature type="domain" description="DJ-1/PfpI" evidence="2">
    <location>
        <begin position="7"/>
        <end position="166"/>
    </location>
</feature>
<name>A0A6M4IN40_9BACT</name>
<keyword evidence="3" id="KW-0315">Glutamine amidotransferase</keyword>
<proteinExistence type="inferred from homology"/>
<dbReference type="EMBL" id="CP053085">
    <property type="protein sequence ID" value="QJR35338.1"/>
    <property type="molecule type" value="Genomic_DNA"/>
</dbReference>
<dbReference type="InterPro" id="IPR002818">
    <property type="entry name" value="DJ-1/PfpI"/>
</dbReference>
<dbReference type="PANTHER" id="PTHR42733">
    <property type="entry name" value="DJ-1 PROTEIN"/>
    <property type="match status" value="1"/>
</dbReference>
<evidence type="ECO:0000259" key="2">
    <source>
        <dbReference type="Pfam" id="PF01965"/>
    </source>
</evidence>
<dbReference type="SUPFAM" id="SSF52317">
    <property type="entry name" value="Class I glutamine amidotransferase-like"/>
    <property type="match status" value="1"/>
</dbReference>
<dbReference type="RefSeq" id="WP_171224768.1">
    <property type="nucleotide sequence ID" value="NZ_CP053085.1"/>
</dbReference>
<organism evidence="3 4">
    <name type="scientific">Gemmatimonas groenlandica</name>
    <dbReference type="NCBI Taxonomy" id="2732249"/>
    <lineage>
        <taxon>Bacteria</taxon>
        <taxon>Pseudomonadati</taxon>
        <taxon>Gemmatimonadota</taxon>
        <taxon>Gemmatimonadia</taxon>
        <taxon>Gemmatimonadales</taxon>
        <taxon>Gemmatimonadaceae</taxon>
        <taxon>Gemmatimonas</taxon>
    </lineage>
</organism>
<evidence type="ECO:0000256" key="1">
    <source>
        <dbReference type="ARBA" id="ARBA00008542"/>
    </source>
</evidence>
<dbReference type="NCBIfam" id="TIGR01382">
    <property type="entry name" value="PfpI"/>
    <property type="match status" value="1"/>
</dbReference>
<dbReference type="PROSITE" id="PS51276">
    <property type="entry name" value="PEPTIDASE_C56_PFPI"/>
    <property type="match status" value="1"/>
</dbReference>